<dbReference type="GO" id="GO:0031023">
    <property type="term" value="P:microtubule organizing center organization"/>
    <property type="evidence" value="ECO:0007669"/>
    <property type="project" value="TreeGrafter"/>
</dbReference>
<dbReference type="GO" id="GO:0051225">
    <property type="term" value="P:spindle assembly"/>
    <property type="evidence" value="ECO:0007669"/>
    <property type="project" value="TreeGrafter"/>
</dbReference>
<dbReference type="AlphaFoldDB" id="A0A3Q3A7M4"/>
<dbReference type="GO" id="GO:0070652">
    <property type="term" value="C:HAUS complex"/>
    <property type="evidence" value="ECO:0007669"/>
    <property type="project" value="TreeGrafter"/>
</dbReference>
<sequence length="329" mass="36904">MAGPITEKQLAHQVYDSLQASSCPLVEGLYLQEDDSMLELLCSPSELRTDILTWICCSINPNFVSSKDASVKSKDPDALTKEIAAFGQELMLSKMNDLDLIKGKASPLRQLRFLEQLLTLVPGCKKSAGNRTDGEALLNELFAAENLQNLTHMLRPSLDPWPAQIKALRKGTKPSYKPREEFADVSAVLQSTQTEFKELQSKCDFLKDGAALSVFSPSSLRLSACDLQQLMTTFSHVFDTDMKPYCSREPPSFSADTDIFQRVHQRLLACNTELEMLKEASEASASMRDEVEQLQTQPLYWSRGEKHTLPDQLEETSQQIRNFLSQLDS</sequence>
<evidence type="ECO:0000313" key="1">
    <source>
        <dbReference type="Ensembl" id="ENSKMAP00000006899.1"/>
    </source>
</evidence>
<dbReference type="KEGG" id="kmr:108249183"/>
<keyword evidence="2" id="KW-1185">Reference proteome</keyword>
<dbReference type="RefSeq" id="XP_017293879.1">
    <property type="nucleotide sequence ID" value="XM_017438390.2"/>
</dbReference>
<dbReference type="CTD" id="55559"/>
<name>A0A3Q3A7M4_KRYMA</name>
<dbReference type="PANTHER" id="PTHR14352">
    <property type="entry name" value="HAUS AUGMIN-LIKE COMPLEX SUBUNIT 7"/>
    <property type="match status" value="1"/>
</dbReference>
<organism evidence="1 2">
    <name type="scientific">Kryptolebias marmoratus</name>
    <name type="common">Mangrove killifish</name>
    <name type="synonym">Rivulus marmoratus</name>
    <dbReference type="NCBI Taxonomy" id="37003"/>
    <lineage>
        <taxon>Eukaryota</taxon>
        <taxon>Metazoa</taxon>
        <taxon>Chordata</taxon>
        <taxon>Craniata</taxon>
        <taxon>Vertebrata</taxon>
        <taxon>Euteleostomi</taxon>
        <taxon>Actinopterygii</taxon>
        <taxon>Neopterygii</taxon>
        <taxon>Teleostei</taxon>
        <taxon>Neoteleostei</taxon>
        <taxon>Acanthomorphata</taxon>
        <taxon>Ovalentaria</taxon>
        <taxon>Atherinomorphae</taxon>
        <taxon>Cyprinodontiformes</taxon>
        <taxon>Rivulidae</taxon>
        <taxon>Kryptolebias</taxon>
    </lineage>
</organism>
<dbReference type="GO" id="GO:0051011">
    <property type="term" value="F:microtubule minus-end binding"/>
    <property type="evidence" value="ECO:0007669"/>
    <property type="project" value="TreeGrafter"/>
</dbReference>
<reference evidence="1" key="1">
    <citation type="submission" date="2025-08" db="UniProtKB">
        <authorList>
            <consortium name="Ensembl"/>
        </authorList>
    </citation>
    <scope>IDENTIFICATION</scope>
</reference>
<protein>
    <submittedName>
        <fullName evidence="1">HAUS augmin like complex subunit 7</fullName>
    </submittedName>
</protein>
<proteinExistence type="predicted"/>
<dbReference type="GeneTree" id="ENSGT00390000003937"/>
<dbReference type="OrthoDB" id="6435999at2759"/>
<dbReference type="Ensembl" id="ENSKMAT00000007011.1">
    <property type="protein sequence ID" value="ENSKMAP00000006899.1"/>
    <property type="gene ID" value="ENSKMAG00000005195.1"/>
</dbReference>
<reference evidence="1" key="2">
    <citation type="submission" date="2025-09" db="UniProtKB">
        <authorList>
            <consortium name="Ensembl"/>
        </authorList>
    </citation>
    <scope>IDENTIFICATION</scope>
</reference>
<evidence type="ECO:0000313" key="2">
    <source>
        <dbReference type="Proteomes" id="UP000264800"/>
    </source>
</evidence>
<dbReference type="InterPro" id="IPR029711">
    <property type="entry name" value="Haus7-like"/>
</dbReference>
<dbReference type="OMA" id="PESDPWP"/>
<dbReference type="Proteomes" id="UP000264800">
    <property type="component" value="Unplaced"/>
</dbReference>
<dbReference type="STRING" id="37003.ENSKMAP00000006899"/>
<dbReference type="GeneID" id="108249183"/>
<dbReference type="PANTHER" id="PTHR14352:SF2">
    <property type="entry name" value="HAUS AUGMIN-LIKE COMPLEX SUBUNIT 7"/>
    <property type="match status" value="1"/>
</dbReference>
<accession>A0A3Q3A7M4</accession>